<sequence>MKEPGGPNRAVKLGLIELMFRLVGVDEFQEREREREGTSPREGEPLQLDGWSVKVRTAHLPSHLFLPTVWITNNRRNYGVSTLPDHRIPENI</sequence>
<keyword evidence="2" id="KW-1185">Reference proteome</keyword>
<reference evidence="1 2" key="1">
    <citation type="submission" date="2019-04" db="EMBL/GenBank/DDBJ databases">
        <title>Friends and foes A comparative genomics studyof 23 Aspergillus species from section Flavi.</title>
        <authorList>
            <consortium name="DOE Joint Genome Institute"/>
            <person name="Kjaerbolling I."/>
            <person name="Vesth T."/>
            <person name="Frisvad J.C."/>
            <person name="Nybo J.L."/>
            <person name="Theobald S."/>
            <person name="Kildgaard S."/>
            <person name="Isbrandt T."/>
            <person name="Kuo A."/>
            <person name="Sato A."/>
            <person name="Lyhne E.K."/>
            <person name="Kogle M.E."/>
            <person name="Wiebenga A."/>
            <person name="Kun R.S."/>
            <person name="Lubbers R.J."/>
            <person name="Makela M.R."/>
            <person name="Barry K."/>
            <person name="Chovatia M."/>
            <person name="Clum A."/>
            <person name="Daum C."/>
            <person name="Haridas S."/>
            <person name="He G."/>
            <person name="LaButti K."/>
            <person name="Lipzen A."/>
            <person name="Mondo S."/>
            <person name="Riley R."/>
            <person name="Salamov A."/>
            <person name="Simmons B.A."/>
            <person name="Magnuson J.K."/>
            <person name="Henrissat B."/>
            <person name="Mortensen U.H."/>
            <person name="Larsen T.O."/>
            <person name="Devries R.P."/>
            <person name="Grigoriev I.V."/>
            <person name="Machida M."/>
            <person name="Baker S.E."/>
            <person name="Andersen M.R."/>
        </authorList>
    </citation>
    <scope>NUCLEOTIDE SEQUENCE [LARGE SCALE GENOMIC DNA]</scope>
    <source>
        <strain evidence="1 2">IBT 29228</strain>
    </source>
</reference>
<accession>A0A5N7AUC6</accession>
<dbReference type="Proteomes" id="UP000326198">
    <property type="component" value="Unassembled WGS sequence"/>
</dbReference>
<evidence type="ECO:0000313" key="2">
    <source>
        <dbReference type="Proteomes" id="UP000326198"/>
    </source>
</evidence>
<protein>
    <submittedName>
        <fullName evidence="1">Uncharacterized protein</fullName>
    </submittedName>
</protein>
<gene>
    <name evidence="1" type="ORF">BDV26DRAFT_68644</name>
</gene>
<proteinExistence type="predicted"/>
<evidence type="ECO:0000313" key="1">
    <source>
        <dbReference type="EMBL" id="KAE8373454.1"/>
    </source>
</evidence>
<dbReference type="AlphaFoldDB" id="A0A5N7AUC6"/>
<name>A0A5N7AUC6_9EURO</name>
<dbReference type="EMBL" id="ML736315">
    <property type="protein sequence ID" value="KAE8373454.1"/>
    <property type="molecule type" value="Genomic_DNA"/>
</dbReference>
<organism evidence="1 2">
    <name type="scientific">Aspergillus bertholletiae</name>
    <dbReference type="NCBI Taxonomy" id="1226010"/>
    <lineage>
        <taxon>Eukaryota</taxon>
        <taxon>Fungi</taxon>
        <taxon>Dikarya</taxon>
        <taxon>Ascomycota</taxon>
        <taxon>Pezizomycotina</taxon>
        <taxon>Eurotiomycetes</taxon>
        <taxon>Eurotiomycetidae</taxon>
        <taxon>Eurotiales</taxon>
        <taxon>Aspergillaceae</taxon>
        <taxon>Aspergillus</taxon>
        <taxon>Aspergillus subgen. Circumdati</taxon>
    </lineage>
</organism>